<feature type="region of interest" description="Disordered" evidence="1">
    <location>
        <begin position="39"/>
        <end position="90"/>
    </location>
</feature>
<keyword evidence="3" id="KW-1185">Reference proteome</keyword>
<accession>A0A1R1PKJ6</accession>
<dbReference type="OrthoDB" id="289038at2759"/>
<dbReference type="AlphaFoldDB" id="A0A1R1PKJ6"/>
<evidence type="ECO:0000313" key="2">
    <source>
        <dbReference type="EMBL" id="OMH81498.1"/>
    </source>
</evidence>
<name>A0A1R1PKJ6_ZANCU</name>
<organism evidence="2 3">
    <name type="scientific">Zancudomyces culisetae</name>
    <name type="common">Gut fungus</name>
    <name type="synonym">Smittium culisetae</name>
    <dbReference type="NCBI Taxonomy" id="1213189"/>
    <lineage>
        <taxon>Eukaryota</taxon>
        <taxon>Fungi</taxon>
        <taxon>Fungi incertae sedis</taxon>
        <taxon>Zoopagomycota</taxon>
        <taxon>Kickxellomycotina</taxon>
        <taxon>Harpellomycetes</taxon>
        <taxon>Harpellales</taxon>
        <taxon>Legeriomycetaceae</taxon>
        <taxon>Zancudomyces</taxon>
    </lineage>
</organism>
<dbReference type="Proteomes" id="UP000188320">
    <property type="component" value="Unassembled WGS sequence"/>
</dbReference>
<proteinExistence type="predicted"/>
<gene>
    <name evidence="2" type="ORF">AX774_g5051</name>
</gene>
<comment type="caution">
    <text evidence="2">The sequence shown here is derived from an EMBL/GenBank/DDBJ whole genome shotgun (WGS) entry which is preliminary data.</text>
</comment>
<sequence>MKLSELLCNNFDDGGRPIIEDGECVVSAFVKVIVSPTGMPYVQQPQPTQPQPTDSSNTNNPNPGNNNNTVNSGNNNPKLNPSIKEKKSIP</sequence>
<evidence type="ECO:0000313" key="3">
    <source>
        <dbReference type="Proteomes" id="UP000188320"/>
    </source>
</evidence>
<feature type="compositionally biased region" description="Low complexity" evidence="1">
    <location>
        <begin position="43"/>
        <end position="77"/>
    </location>
</feature>
<protein>
    <submittedName>
        <fullName evidence="2">Uncharacterized protein</fullName>
    </submittedName>
</protein>
<reference evidence="3" key="1">
    <citation type="submission" date="2017-01" db="EMBL/GenBank/DDBJ databases">
        <authorList>
            <person name="Wang Y."/>
            <person name="White M."/>
            <person name="Kvist S."/>
            <person name="Moncalvo J.-M."/>
        </authorList>
    </citation>
    <scope>NUCLEOTIDE SEQUENCE [LARGE SCALE GENOMIC DNA]</scope>
    <source>
        <strain evidence="3">COL-18-3</strain>
    </source>
</reference>
<dbReference type="EMBL" id="LSSK01000887">
    <property type="protein sequence ID" value="OMH81498.1"/>
    <property type="molecule type" value="Genomic_DNA"/>
</dbReference>
<evidence type="ECO:0000256" key="1">
    <source>
        <dbReference type="SAM" id="MobiDB-lite"/>
    </source>
</evidence>